<evidence type="ECO:0000313" key="14">
    <source>
        <dbReference type="EMBL" id="RQG89241.1"/>
    </source>
</evidence>
<dbReference type="Pfam" id="PF25087">
    <property type="entry name" value="GMPPB_C"/>
    <property type="match status" value="1"/>
</dbReference>
<dbReference type="GO" id="GO:0003977">
    <property type="term" value="F:UDP-N-acetylglucosamine diphosphorylase activity"/>
    <property type="evidence" value="ECO:0007669"/>
    <property type="project" value="UniProtKB-EC"/>
</dbReference>
<comment type="catalytic activity">
    <reaction evidence="10">
        <text>alpha-D-glucosamine 1-phosphate + acetyl-CoA = N-acetyl-alpha-D-glucosamine 1-phosphate + CoA + H(+)</text>
        <dbReference type="Rhea" id="RHEA:13725"/>
        <dbReference type="ChEBI" id="CHEBI:15378"/>
        <dbReference type="ChEBI" id="CHEBI:57287"/>
        <dbReference type="ChEBI" id="CHEBI:57288"/>
        <dbReference type="ChEBI" id="CHEBI:57776"/>
        <dbReference type="ChEBI" id="CHEBI:58516"/>
        <dbReference type="EC" id="2.3.1.157"/>
    </reaction>
</comment>
<evidence type="ECO:0000256" key="9">
    <source>
        <dbReference type="ARBA" id="ARBA00023315"/>
    </source>
</evidence>
<feature type="domain" description="Nucleotidyl transferase" evidence="12">
    <location>
        <begin position="6"/>
        <end position="217"/>
    </location>
</feature>
<accession>A0A3N6M299</accession>
<evidence type="ECO:0000256" key="7">
    <source>
        <dbReference type="ARBA" id="ARBA00022695"/>
    </source>
</evidence>
<dbReference type="PROSITE" id="PS00101">
    <property type="entry name" value="HEXAPEP_TRANSFERASES"/>
    <property type="match status" value="1"/>
</dbReference>
<evidence type="ECO:0000256" key="2">
    <source>
        <dbReference type="ARBA" id="ARBA00005208"/>
    </source>
</evidence>
<dbReference type="EC" id="2.7.7.23" evidence="4"/>
<sequence>MESLSAVVLAAGEGRRLRPLTRSRPKPMLPAATTPVLERVLDELIDAGVTDITVVVGYQRERVQSHFGPTYRNVPLTYVHQRSQLGTGDALLSIRGVVDGSMLVINGDQIVDRRIIADVVSAHERSDSVATLGLLQRSEVSTYGGVLVDRATDEETPTAPVVELVERPRDDREYRLNAGVYGLEPEIFEAISETTPRTGEHSLIDAISYLLETGSDGVPPVRGIESGGLWVDATYPWDVLEVAIELLDRGRGDRTTNGRERRTISPSSSIHGTAIVRGPVVVDDNCEIGPGAIVGPYACLGENVTVESGAVVERSVLDTDTRVRTNATVLECVTGQAVEIGAGTTIPGGPGDVRVGDRIFEEAALGALLADRVRDDGGVTYTPGSIVGPNATVRAGTTVRGSVAEGTEVRS</sequence>
<dbReference type="InterPro" id="IPR029044">
    <property type="entry name" value="Nucleotide-diphossugar_trans"/>
</dbReference>
<dbReference type="Gene3D" id="2.160.10.10">
    <property type="entry name" value="Hexapeptide repeat proteins"/>
    <property type="match status" value="1"/>
</dbReference>
<comment type="catalytic activity">
    <reaction evidence="11">
        <text>N-acetyl-alpha-D-glucosamine 1-phosphate + UTP + H(+) = UDP-N-acetyl-alpha-D-glucosamine + diphosphate</text>
        <dbReference type="Rhea" id="RHEA:13509"/>
        <dbReference type="ChEBI" id="CHEBI:15378"/>
        <dbReference type="ChEBI" id="CHEBI:33019"/>
        <dbReference type="ChEBI" id="CHEBI:46398"/>
        <dbReference type="ChEBI" id="CHEBI:57705"/>
        <dbReference type="ChEBI" id="CHEBI:57776"/>
        <dbReference type="EC" id="2.7.7.23"/>
    </reaction>
</comment>
<evidence type="ECO:0000256" key="1">
    <source>
        <dbReference type="ARBA" id="ARBA00005166"/>
    </source>
</evidence>
<evidence type="ECO:0000256" key="5">
    <source>
        <dbReference type="ARBA" id="ARBA00013414"/>
    </source>
</evidence>
<dbReference type="SUPFAM" id="SSF53448">
    <property type="entry name" value="Nucleotide-diphospho-sugar transferases"/>
    <property type="match status" value="1"/>
</dbReference>
<evidence type="ECO:0000256" key="3">
    <source>
        <dbReference type="ARBA" id="ARBA00012225"/>
    </source>
</evidence>
<evidence type="ECO:0000256" key="6">
    <source>
        <dbReference type="ARBA" id="ARBA00022679"/>
    </source>
</evidence>
<protein>
    <recommendedName>
        <fullName evidence="5">Bifunctional protein GlmU</fullName>
        <ecNumber evidence="3">2.3.1.157</ecNumber>
        <ecNumber evidence="4">2.7.7.23</ecNumber>
    </recommendedName>
</protein>
<proteinExistence type="predicted"/>
<keyword evidence="7" id="KW-0548">Nucleotidyltransferase</keyword>
<keyword evidence="9" id="KW-0012">Acyltransferase</keyword>
<evidence type="ECO:0000256" key="4">
    <source>
        <dbReference type="ARBA" id="ARBA00012457"/>
    </source>
</evidence>
<organism evidence="14 15">
    <name type="scientific">Natrarchaeobius halalkaliphilus</name>
    <dbReference type="NCBI Taxonomy" id="1679091"/>
    <lineage>
        <taxon>Archaea</taxon>
        <taxon>Methanobacteriati</taxon>
        <taxon>Methanobacteriota</taxon>
        <taxon>Stenosarchaea group</taxon>
        <taxon>Halobacteria</taxon>
        <taxon>Halobacteriales</taxon>
        <taxon>Natrialbaceae</taxon>
        <taxon>Natrarchaeobius</taxon>
    </lineage>
</organism>
<dbReference type="Proteomes" id="UP000273828">
    <property type="component" value="Unassembled WGS sequence"/>
</dbReference>
<evidence type="ECO:0000256" key="10">
    <source>
        <dbReference type="ARBA" id="ARBA00048247"/>
    </source>
</evidence>
<dbReference type="InterPro" id="IPR005835">
    <property type="entry name" value="NTP_transferase_dom"/>
</dbReference>
<dbReference type="InterPro" id="IPR056729">
    <property type="entry name" value="GMPPB_C"/>
</dbReference>
<evidence type="ECO:0000313" key="15">
    <source>
        <dbReference type="Proteomes" id="UP000273828"/>
    </source>
</evidence>
<dbReference type="InterPro" id="IPR050065">
    <property type="entry name" value="GlmU-like"/>
</dbReference>
<evidence type="ECO:0000259" key="13">
    <source>
        <dbReference type="Pfam" id="PF25087"/>
    </source>
</evidence>
<name>A0A3N6M299_9EURY</name>
<dbReference type="GO" id="GO:0019134">
    <property type="term" value="F:glucosamine-1-phosphate N-acetyltransferase activity"/>
    <property type="evidence" value="ECO:0007669"/>
    <property type="project" value="UniProtKB-EC"/>
</dbReference>
<dbReference type="InterPro" id="IPR018357">
    <property type="entry name" value="Hexapep_transf_CS"/>
</dbReference>
<feature type="domain" description="Mannose-1-phosphate guanyltransferase C-terminal" evidence="13">
    <location>
        <begin position="277"/>
        <end position="402"/>
    </location>
</feature>
<evidence type="ECO:0000259" key="12">
    <source>
        <dbReference type="Pfam" id="PF00483"/>
    </source>
</evidence>
<comment type="caution">
    <text evidence="14">The sequence shown here is derived from an EMBL/GenBank/DDBJ whole genome shotgun (WGS) entry which is preliminary data.</text>
</comment>
<reference evidence="14 15" key="1">
    <citation type="submission" date="2018-10" db="EMBL/GenBank/DDBJ databases">
        <title>Natrarchaeobius chitinivorans gen. nov., sp. nov., and Natrarchaeobius haloalkaliphilus sp. nov., alkaliphilic, chitin-utilizing haloarchaea from hypersaline alkaline lakes.</title>
        <authorList>
            <person name="Sorokin D.Y."/>
            <person name="Elcheninov A.G."/>
            <person name="Kostrikina N.A."/>
            <person name="Bale N.J."/>
            <person name="Sinninghe Damste J.S."/>
            <person name="Khijniak T.V."/>
            <person name="Kublanov I.V."/>
            <person name="Toshchakov S.V."/>
        </authorList>
    </citation>
    <scope>NUCLEOTIDE SEQUENCE [LARGE SCALE GENOMIC DNA]</scope>
    <source>
        <strain evidence="14 15">AArcht-Sl</strain>
    </source>
</reference>
<dbReference type="RefSeq" id="WP_124178932.1">
    <property type="nucleotide sequence ID" value="NZ_REFY01000004.1"/>
</dbReference>
<dbReference type="CDD" id="cd04181">
    <property type="entry name" value="NTP_transferase"/>
    <property type="match status" value="1"/>
</dbReference>
<keyword evidence="15" id="KW-1185">Reference proteome</keyword>
<comment type="pathway">
    <text evidence="1">Nucleotide-sugar biosynthesis; UDP-N-acetyl-alpha-D-glucosamine biosynthesis; N-acetyl-alpha-D-glucosamine 1-phosphate from alpha-D-glucosamine 6-phosphate (route II): step 2/2.</text>
</comment>
<dbReference type="AlphaFoldDB" id="A0A3N6M299"/>
<keyword evidence="6 14" id="KW-0808">Transferase</keyword>
<dbReference type="PANTHER" id="PTHR43584:SF8">
    <property type="entry name" value="N-ACETYLMURAMATE ALPHA-1-PHOSPHATE URIDYLYLTRANSFERASE"/>
    <property type="match status" value="1"/>
</dbReference>
<dbReference type="SUPFAM" id="SSF51161">
    <property type="entry name" value="Trimeric LpxA-like enzymes"/>
    <property type="match status" value="1"/>
</dbReference>
<comment type="pathway">
    <text evidence="2">Nucleotide-sugar biosynthesis; UDP-N-acetyl-alpha-D-glucosamine biosynthesis; UDP-N-acetyl-alpha-D-glucosamine from N-acetyl-alpha-D-glucosamine 1-phosphate: step 1/1.</text>
</comment>
<evidence type="ECO:0000256" key="8">
    <source>
        <dbReference type="ARBA" id="ARBA00023268"/>
    </source>
</evidence>
<dbReference type="EC" id="2.3.1.157" evidence="3"/>
<dbReference type="OrthoDB" id="15372at2157"/>
<dbReference type="InterPro" id="IPR011004">
    <property type="entry name" value="Trimer_LpxA-like_sf"/>
</dbReference>
<dbReference type="Pfam" id="PF00483">
    <property type="entry name" value="NTP_transferase"/>
    <property type="match status" value="1"/>
</dbReference>
<dbReference type="EMBL" id="REFY01000004">
    <property type="protein sequence ID" value="RQG89241.1"/>
    <property type="molecule type" value="Genomic_DNA"/>
</dbReference>
<gene>
    <name evidence="14" type="ORF">EA462_12820</name>
</gene>
<dbReference type="PANTHER" id="PTHR43584">
    <property type="entry name" value="NUCLEOTIDYL TRANSFERASE"/>
    <property type="match status" value="1"/>
</dbReference>
<dbReference type="Gene3D" id="3.90.550.10">
    <property type="entry name" value="Spore Coat Polysaccharide Biosynthesis Protein SpsA, Chain A"/>
    <property type="match status" value="1"/>
</dbReference>
<keyword evidence="8" id="KW-0511">Multifunctional enzyme</keyword>
<evidence type="ECO:0000256" key="11">
    <source>
        <dbReference type="ARBA" id="ARBA00048493"/>
    </source>
</evidence>